<keyword evidence="2" id="KW-1185">Reference proteome</keyword>
<dbReference type="Gene3D" id="2.40.160.10">
    <property type="entry name" value="Porin"/>
    <property type="match status" value="1"/>
</dbReference>
<dbReference type="SUPFAM" id="SSF56935">
    <property type="entry name" value="Porins"/>
    <property type="match status" value="1"/>
</dbReference>
<proteinExistence type="predicted"/>
<evidence type="ECO:0008006" key="3">
    <source>
        <dbReference type="Google" id="ProtNLM"/>
    </source>
</evidence>
<sequence>MLGAWLALTLGTPFLAFCEPAPFALSGFGTLAIARSTDGSAQFVRNLSQPEGLGTSWRFENDSSLGIQANIGVREDLEAVAQVVTHYRYDGRATPDLTWGFLRYDPSPTWTLRAGRLGTEFYLLADSRMVGYSYVTVRPPVDFYGTLPFNYMNGADLAVTSLLPSGGLVTGKLYGGVSRERAPLGKDPDFDMSGSVLAGAYLDVHKGPWQVRLSHTRMRFKNDLPLDYLYDALPEATADALRVAGEWTHFTSLGMSYDASPFQAQLMVSKTGNTHAAFQDTWAGYLVLSYRVGELTPFVGLSAAKSSPKRLSHPLPPYTDLYLQDFHSDQRSLFFGARWDFMKNTCLKAQVDVIRGQADSEFLYVWETSEWDGSMAVLSLSLDFVF</sequence>
<gene>
    <name evidence="1" type="ORF">G3446_09345</name>
</gene>
<dbReference type="InterPro" id="IPR023614">
    <property type="entry name" value="Porin_dom_sf"/>
</dbReference>
<dbReference type="RefSeq" id="WP_164452565.1">
    <property type="nucleotide sequence ID" value="NZ_JAAIJQ010000022.1"/>
</dbReference>
<accession>A0A6M0JYI8</accession>
<name>A0A6M0JYI8_9GAMM</name>
<dbReference type="EMBL" id="JAAIJQ010000022">
    <property type="protein sequence ID" value="NEV62091.1"/>
    <property type="molecule type" value="Genomic_DNA"/>
</dbReference>
<reference evidence="1 2" key="1">
    <citation type="submission" date="2020-02" db="EMBL/GenBank/DDBJ databases">
        <title>Genome sequences of Thiorhodococcus mannitoliphagus and Thiorhodococcus minor, purple sulfur photosynthetic bacteria in the gammaproteobacterial family, Chromatiaceae.</title>
        <authorList>
            <person name="Aviles F.A."/>
            <person name="Meyer T.E."/>
            <person name="Kyndt J.A."/>
        </authorList>
    </citation>
    <scope>NUCLEOTIDE SEQUENCE [LARGE SCALE GENOMIC DNA]</scope>
    <source>
        <strain evidence="1 2">DSM 11518</strain>
    </source>
</reference>
<organism evidence="1 2">
    <name type="scientific">Thiorhodococcus minor</name>
    <dbReference type="NCBI Taxonomy" id="57489"/>
    <lineage>
        <taxon>Bacteria</taxon>
        <taxon>Pseudomonadati</taxon>
        <taxon>Pseudomonadota</taxon>
        <taxon>Gammaproteobacteria</taxon>
        <taxon>Chromatiales</taxon>
        <taxon>Chromatiaceae</taxon>
        <taxon>Thiorhodococcus</taxon>
    </lineage>
</organism>
<dbReference type="Proteomes" id="UP000483379">
    <property type="component" value="Unassembled WGS sequence"/>
</dbReference>
<evidence type="ECO:0000313" key="2">
    <source>
        <dbReference type="Proteomes" id="UP000483379"/>
    </source>
</evidence>
<dbReference type="AlphaFoldDB" id="A0A6M0JYI8"/>
<evidence type="ECO:0000313" key="1">
    <source>
        <dbReference type="EMBL" id="NEV62091.1"/>
    </source>
</evidence>
<comment type="caution">
    <text evidence="1">The sequence shown here is derived from an EMBL/GenBank/DDBJ whole genome shotgun (WGS) entry which is preliminary data.</text>
</comment>
<protein>
    <recommendedName>
        <fullName evidence="3">Porin</fullName>
    </recommendedName>
</protein>